<dbReference type="InterPro" id="IPR037353">
    <property type="entry name" value="ASH2"/>
</dbReference>
<organism evidence="3 4">
    <name type="scientific">Carya illinoinensis</name>
    <name type="common">Pecan</name>
    <dbReference type="NCBI Taxonomy" id="32201"/>
    <lineage>
        <taxon>Eukaryota</taxon>
        <taxon>Viridiplantae</taxon>
        <taxon>Streptophyta</taxon>
        <taxon>Embryophyta</taxon>
        <taxon>Tracheophyta</taxon>
        <taxon>Spermatophyta</taxon>
        <taxon>Magnoliopsida</taxon>
        <taxon>eudicotyledons</taxon>
        <taxon>Gunneridae</taxon>
        <taxon>Pentapetalae</taxon>
        <taxon>rosids</taxon>
        <taxon>fabids</taxon>
        <taxon>Fagales</taxon>
        <taxon>Juglandaceae</taxon>
        <taxon>Carya</taxon>
    </lineage>
</organism>
<dbReference type="GO" id="GO:0000976">
    <property type="term" value="F:transcription cis-regulatory region binding"/>
    <property type="evidence" value="ECO:0007669"/>
    <property type="project" value="TreeGrafter"/>
</dbReference>
<evidence type="ECO:0000313" key="4">
    <source>
        <dbReference type="Proteomes" id="UP000811609"/>
    </source>
</evidence>
<dbReference type="Pfam" id="PF00622">
    <property type="entry name" value="SPRY"/>
    <property type="match status" value="1"/>
</dbReference>
<dbReference type="InterPro" id="IPR001870">
    <property type="entry name" value="B30.2/SPRY"/>
</dbReference>
<dbReference type="CDD" id="cd12872">
    <property type="entry name" value="SPRY_Ash2"/>
    <property type="match status" value="1"/>
</dbReference>
<feature type="domain" description="B30.2/SPRY" evidence="2">
    <location>
        <begin position="73"/>
        <end position="276"/>
    </location>
</feature>
<protein>
    <recommendedName>
        <fullName evidence="2">B30.2/SPRY domain-containing protein</fullName>
    </recommendedName>
</protein>
<sequence length="313" mass="35036">MDSLQATYREEDDKVDESAIPNPATTMTPLTIGTAVKKFKKKNNNVWVTKSTRKGKKKNKSNSHHNAQAGETVLITPIQKFPDKSDDTQDMKIYLSNIYKAEKVELSDDKLSAGSTKGYMMVRATKGVVEGAWYFEIKVASLGESGHTRLGWSMEKGDLQVPVVYDGNNFGYRDIDGSKVHKALREKYGEEGYKEGNVIGFYISLPEGGYACAPDAKEEAPKVVPGSEMSFFKNGIWQGVAFKDLCGGRYYPATSMYTLPNQPNCVVKFNFGPNFEFFLTDFNERPVPRPMVEVPYHGFENRVENGVSTEKNH</sequence>
<evidence type="ECO:0000313" key="3">
    <source>
        <dbReference type="EMBL" id="KAG6632398.1"/>
    </source>
</evidence>
<accession>A0A8T1NQW6</accession>
<feature type="compositionally biased region" description="Basic residues" evidence="1">
    <location>
        <begin position="51"/>
        <end position="63"/>
    </location>
</feature>
<comment type="caution">
    <text evidence="3">The sequence shown here is derived from an EMBL/GenBank/DDBJ whole genome shotgun (WGS) entry which is preliminary data.</text>
</comment>
<dbReference type="PANTHER" id="PTHR10598">
    <property type="entry name" value="SET1/ASH2 HISTONE METHYLTRANSFERASE COMPLEX SUBUNIT ASH2"/>
    <property type="match status" value="1"/>
</dbReference>
<dbReference type="EMBL" id="CM031821">
    <property type="protein sequence ID" value="KAG6632398.1"/>
    <property type="molecule type" value="Genomic_DNA"/>
</dbReference>
<feature type="region of interest" description="Disordered" evidence="1">
    <location>
        <begin position="47"/>
        <end position="69"/>
    </location>
</feature>
<dbReference type="PROSITE" id="PS50188">
    <property type="entry name" value="B302_SPRY"/>
    <property type="match status" value="1"/>
</dbReference>
<name>A0A8T1NQW6_CARIL</name>
<evidence type="ECO:0000259" key="2">
    <source>
        <dbReference type="PROSITE" id="PS50188"/>
    </source>
</evidence>
<feature type="region of interest" description="Disordered" evidence="1">
    <location>
        <begin position="1"/>
        <end position="27"/>
    </location>
</feature>
<proteinExistence type="predicted"/>
<dbReference type="InterPro" id="IPR003877">
    <property type="entry name" value="SPRY_dom"/>
</dbReference>
<dbReference type="SMART" id="SM00449">
    <property type="entry name" value="SPRY"/>
    <property type="match status" value="1"/>
</dbReference>
<keyword evidence="4" id="KW-1185">Reference proteome</keyword>
<evidence type="ECO:0000256" key="1">
    <source>
        <dbReference type="SAM" id="MobiDB-lite"/>
    </source>
</evidence>
<gene>
    <name evidence="3" type="ORF">CIPAW_13G156600</name>
</gene>
<dbReference type="FunFam" id="2.60.120.920:FF:000043">
    <property type="entry name" value="Protein TRAUCO"/>
    <property type="match status" value="1"/>
</dbReference>
<dbReference type="GO" id="GO:0048188">
    <property type="term" value="C:Set1C/COMPASS complex"/>
    <property type="evidence" value="ECO:0007669"/>
    <property type="project" value="InterPro"/>
</dbReference>
<dbReference type="AlphaFoldDB" id="A0A8T1NQW6"/>
<reference evidence="3" key="1">
    <citation type="submission" date="2020-12" db="EMBL/GenBank/DDBJ databases">
        <title>WGS assembly of Carya illinoinensis cv. Pawnee.</title>
        <authorList>
            <person name="Platts A."/>
            <person name="Shu S."/>
            <person name="Wright S."/>
            <person name="Barry K."/>
            <person name="Edger P."/>
            <person name="Pires J.C."/>
            <person name="Schmutz J."/>
        </authorList>
    </citation>
    <scope>NUCLEOTIDE SEQUENCE</scope>
    <source>
        <tissue evidence="3">Leaf</tissue>
    </source>
</reference>
<dbReference type="PANTHER" id="PTHR10598:SF0">
    <property type="entry name" value="SET1_ASH2 HISTONE METHYLTRANSFERASE COMPLEX SUBUNIT ASH2"/>
    <property type="match status" value="1"/>
</dbReference>
<dbReference type="Proteomes" id="UP000811609">
    <property type="component" value="Chromosome 13"/>
</dbReference>